<dbReference type="Gene3D" id="1.10.287.1080">
    <property type="entry name" value="MazG-like"/>
    <property type="match status" value="1"/>
</dbReference>
<comment type="caution">
    <text evidence="2">The sequence shown here is derived from an EMBL/GenBank/DDBJ whole genome shotgun (WGS) entry which is preliminary data.</text>
</comment>
<name>A0A136LY09_9BACT</name>
<dbReference type="PIRSF" id="PIRSF029826">
    <property type="entry name" value="UCP029826_pph"/>
    <property type="match status" value="1"/>
</dbReference>
<dbReference type="InterPro" id="IPR052555">
    <property type="entry name" value="dCTP_Pyrophosphatase"/>
</dbReference>
<reference evidence="2 3" key="1">
    <citation type="submission" date="2015-02" db="EMBL/GenBank/DDBJ databases">
        <title>Improved understanding of the partial-nitritation anammox process through 23 genomes representing the majority of the microbial community.</title>
        <authorList>
            <person name="Speth D.R."/>
            <person name="In T Zandt M."/>
            <person name="Guerrero Cruz S."/>
            <person name="Jetten M.S."/>
            <person name="Dutilh B.E."/>
        </authorList>
    </citation>
    <scope>NUCLEOTIDE SEQUENCE [LARGE SCALE GENOMIC DNA]</scope>
    <source>
        <strain evidence="2">OLB20</strain>
    </source>
</reference>
<proteinExistence type="predicted"/>
<dbReference type="Pfam" id="PF08761">
    <property type="entry name" value="dUTPase_2"/>
    <property type="match status" value="1"/>
</dbReference>
<dbReference type="GO" id="GO:0047429">
    <property type="term" value="F:nucleoside triphosphate diphosphatase activity"/>
    <property type="evidence" value="ECO:0007669"/>
    <property type="project" value="InterPro"/>
</dbReference>
<evidence type="ECO:0000256" key="1">
    <source>
        <dbReference type="SAM" id="MobiDB-lite"/>
    </source>
</evidence>
<accession>A0A136LY09</accession>
<evidence type="ECO:0000313" key="3">
    <source>
        <dbReference type="Proteomes" id="UP000070457"/>
    </source>
</evidence>
<evidence type="ECO:0008006" key="4">
    <source>
        <dbReference type="Google" id="ProtNLM"/>
    </source>
</evidence>
<dbReference type="PANTHER" id="PTHR46523">
    <property type="entry name" value="DCTP PYROPHOSPHATASE 1"/>
    <property type="match status" value="1"/>
</dbReference>
<dbReference type="PANTHER" id="PTHR46523:SF1">
    <property type="entry name" value="DCTP PYROPHOSPHATASE 1"/>
    <property type="match status" value="1"/>
</dbReference>
<dbReference type="GO" id="GO:0009143">
    <property type="term" value="P:nucleoside triphosphate catabolic process"/>
    <property type="evidence" value="ECO:0007669"/>
    <property type="project" value="InterPro"/>
</dbReference>
<dbReference type="InterPro" id="IPR025984">
    <property type="entry name" value="DCTPP"/>
</dbReference>
<dbReference type="EMBL" id="JYNZ01000003">
    <property type="protein sequence ID" value="KXK26548.1"/>
    <property type="molecule type" value="Genomic_DNA"/>
</dbReference>
<feature type="region of interest" description="Disordered" evidence="1">
    <location>
        <begin position="103"/>
        <end position="124"/>
    </location>
</feature>
<sequence>MPKSIQDLTDIVCAFADERGWANNDPNQLISSILIELGELAEHYQWKSRFPEFDKQKKLEVGYEFVDILFYLLQLAAKSGIDIEAAFDSKLPKLHAKFPVGQTDEEFERTKEEYRRTGKNKLYS</sequence>
<gene>
    <name evidence="2" type="ORF">TR69_WS6001000554</name>
</gene>
<dbReference type="InterPro" id="IPR014871">
    <property type="entry name" value="dUTPase/dCTP_pyrophosphatase"/>
</dbReference>
<dbReference type="Proteomes" id="UP000070457">
    <property type="component" value="Unassembled WGS sequence"/>
</dbReference>
<evidence type="ECO:0000313" key="2">
    <source>
        <dbReference type="EMBL" id="KXK26548.1"/>
    </source>
</evidence>
<dbReference type="AlphaFoldDB" id="A0A136LY09"/>
<protein>
    <recommendedName>
        <fullName evidence="4">MazG nucleotide pyrophosphohydrolase domain protein</fullName>
    </recommendedName>
</protein>
<dbReference type="STRING" id="1617426.TR69_WS6001000554"/>
<organism evidence="2 3">
    <name type="scientific">candidate division WS6 bacterium OLB20</name>
    <dbReference type="NCBI Taxonomy" id="1617426"/>
    <lineage>
        <taxon>Bacteria</taxon>
        <taxon>Candidatus Dojkabacteria</taxon>
    </lineage>
</organism>
<dbReference type="SUPFAM" id="SSF101386">
    <property type="entry name" value="all-alpha NTP pyrophosphatases"/>
    <property type="match status" value="1"/>
</dbReference>